<feature type="region of interest" description="Disordered" evidence="1">
    <location>
        <begin position="26"/>
        <end position="51"/>
    </location>
</feature>
<dbReference type="Proteomes" id="UP000828390">
    <property type="component" value="Unassembled WGS sequence"/>
</dbReference>
<proteinExistence type="predicted"/>
<dbReference type="EMBL" id="JAIWYP010000002">
    <property type="protein sequence ID" value="KAH3861535.1"/>
    <property type="molecule type" value="Genomic_DNA"/>
</dbReference>
<evidence type="ECO:0000256" key="1">
    <source>
        <dbReference type="SAM" id="MobiDB-lite"/>
    </source>
</evidence>
<reference evidence="2" key="1">
    <citation type="journal article" date="2019" name="bioRxiv">
        <title>The Genome of the Zebra Mussel, Dreissena polymorpha: A Resource for Invasive Species Research.</title>
        <authorList>
            <person name="McCartney M.A."/>
            <person name="Auch B."/>
            <person name="Kono T."/>
            <person name="Mallez S."/>
            <person name="Zhang Y."/>
            <person name="Obille A."/>
            <person name="Becker A."/>
            <person name="Abrahante J.E."/>
            <person name="Garbe J."/>
            <person name="Badalamenti J.P."/>
            <person name="Herman A."/>
            <person name="Mangelson H."/>
            <person name="Liachko I."/>
            <person name="Sullivan S."/>
            <person name="Sone E.D."/>
            <person name="Koren S."/>
            <person name="Silverstein K.A.T."/>
            <person name="Beckman K.B."/>
            <person name="Gohl D.M."/>
        </authorList>
    </citation>
    <scope>NUCLEOTIDE SEQUENCE</scope>
    <source>
        <strain evidence="2">Duluth1</strain>
        <tissue evidence="2">Whole animal</tissue>
    </source>
</reference>
<name>A0A9D4LNY7_DREPO</name>
<protein>
    <submittedName>
        <fullName evidence="2">Uncharacterized protein</fullName>
    </submittedName>
</protein>
<keyword evidence="3" id="KW-1185">Reference proteome</keyword>
<reference evidence="2" key="2">
    <citation type="submission" date="2020-11" db="EMBL/GenBank/DDBJ databases">
        <authorList>
            <person name="McCartney M.A."/>
            <person name="Auch B."/>
            <person name="Kono T."/>
            <person name="Mallez S."/>
            <person name="Becker A."/>
            <person name="Gohl D.M."/>
            <person name="Silverstein K.A.T."/>
            <person name="Koren S."/>
            <person name="Bechman K.B."/>
            <person name="Herman A."/>
            <person name="Abrahante J.E."/>
            <person name="Garbe J."/>
        </authorList>
    </citation>
    <scope>NUCLEOTIDE SEQUENCE</scope>
    <source>
        <strain evidence="2">Duluth1</strain>
        <tissue evidence="2">Whole animal</tissue>
    </source>
</reference>
<organism evidence="2 3">
    <name type="scientific">Dreissena polymorpha</name>
    <name type="common">Zebra mussel</name>
    <name type="synonym">Mytilus polymorpha</name>
    <dbReference type="NCBI Taxonomy" id="45954"/>
    <lineage>
        <taxon>Eukaryota</taxon>
        <taxon>Metazoa</taxon>
        <taxon>Spiralia</taxon>
        <taxon>Lophotrochozoa</taxon>
        <taxon>Mollusca</taxon>
        <taxon>Bivalvia</taxon>
        <taxon>Autobranchia</taxon>
        <taxon>Heteroconchia</taxon>
        <taxon>Euheterodonta</taxon>
        <taxon>Imparidentia</taxon>
        <taxon>Neoheterodontei</taxon>
        <taxon>Myida</taxon>
        <taxon>Dreissenoidea</taxon>
        <taxon>Dreissenidae</taxon>
        <taxon>Dreissena</taxon>
    </lineage>
</organism>
<dbReference type="AlphaFoldDB" id="A0A9D4LNY7"/>
<sequence>MSTYQKHQREHDGTCIAWHTNTTQHDGHHQMSLSLVSPPEPSQCGTDYQLQ</sequence>
<evidence type="ECO:0000313" key="2">
    <source>
        <dbReference type="EMBL" id="KAH3861535.1"/>
    </source>
</evidence>
<evidence type="ECO:0000313" key="3">
    <source>
        <dbReference type="Proteomes" id="UP000828390"/>
    </source>
</evidence>
<comment type="caution">
    <text evidence="2">The sequence shown here is derived from an EMBL/GenBank/DDBJ whole genome shotgun (WGS) entry which is preliminary data.</text>
</comment>
<accession>A0A9D4LNY7</accession>
<gene>
    <name evidence="2" type="ORF">DPMN_024467</name>
</gene>